<dbReference type="RefSeq" id="WP_072710132.1">
    <property type="nucleotide sequence ID" value="NZ_FRCF01000006.1"/>
</dbReference>
<accession>A0A1M7GNT5</accession>
<dbReference type="Gene3D" id="1.10.260.40">
    <property type="entry name" value="lambda repressor-like DNA-binding domains"/>
    <property type="match status" value="1"/>
</dbReference>
<dbReference type="InterPro" id="IPR001387">
    <property type="entry name" value="Cro/C1-type_HTH"/>
</dbReference>
<evidence type="ECO:0000256" key="2">
    <source>
        <dbReference type="ARBA" id="ARBA00022692"/>
    </source>
</evidence>
<feature type="transmembrane region" description="Helical" evidence="5">
    <location>
        <begin position="163"/>
        <end position="180"/>
    </location>
</feature>
<protein>
    <recommendedName>
        <fullName evidence="6">HTH cro/C1-type domain-containing protein</fullName>
    </recommendedName>
</protein>
<keyword evidence="3 5" id="KW-1133">Transmembrane helix</keyword>
<proteinExistence type="predicted"/>
<keyword evidence="8" id="KW-1185">Reference proteome</keyword>
<dbReference type="EMBL" id="FRCF01000006">
    <property type="protein sequence ID" value="SHM17547.1"/>
    <property type="molecule type" value="Genomic_DNA"/>
</dbReference>
<name>A0A1M7GNT5_9BACL</name>
<dbReference type="STRING" id="1123231.SAMN02745189_01691"/>
<dbReference type="CDD" id="cd00093">
    <property type="entry name" value="HTH_XRE"/>
    <property type="match status" value="1"/>
</dbReference>
<dbReference type="GO" id="GO:0003677">
    <property type="term" value="F:DNA binding"/>
    <property type="evidence" value="ECO:0007669"/>
    <property type="project" value="InterPro"/>
</dbReference>
<evidence type="ECO:0000256" key="5">
    <source>
        <dbReference type="SAM" id="Phobius"/>
    </source>
</evidence>
<dbReference type="Proteomes" id="UP000184206">
    <property type="component" value="Unassembled WGS sequence"/>
</dbReference>
<evidence type="ECO:0000313" key="7">
    <source>
        <dbReference type="EMBL" id="SHM17547.1"/>
    </source>
</evidence>
<gene>
    <name evidence="7" type="ORF">SAMN02745189_01691</name>
</gene>
<dbReference type="InterPro" id="IPR010982">
    <property type="entry name" value="Lambda_DNA-bd_dom_sf"/>
</dbReference>
<dbReference type="SUPFAM" id="SSF47413">
    <property type="entry name" value="lambda repressor-like DNA-binding domains"/>
    <property type="match status" value="1"/>
</dbReference>
<evidence type="ECO:0000256" key="1">
    <source>
        <dbReference type="ARBA" id="ARBA00004127"/>
    </source>
</evidence>
<evidence type="ECO:0000256" key="4">
    <source>
        <dbReference type="ARBA" id="ARBA00023136"/>
    </source>
</evidence>
<comment type="subcellular location">
    <subcellularLocation>
        <location evidence="1">Endomembrane system</location>
        <topology evidence="1">Multi-pass membrane protein</topology>
    </subcellularLocation>
</comment>
<dbReference type="PROSITE" id="PS50943">
    <property type="entry name" value="HTH_CROC1"/>
    <property type="match status" value="1"/>
</dbReference>
<dbReference type="AlphaFoldDB" id="A0A1M7GNT5"/>
<dbReference type="SMART" id="SM00530">
    <property type="entry name" value="HTH_XRE"/>
    <property type="match status" value="1"/>
</dbReference>
<evidence type="ECO:0000259" key="6">
    <source>
        <dbReference type="PROSITE" id="PS50943"/>
    </source>
</evidence>
<dbReference type="GO" id="GO:0012505">
    <property type="term" value="C:endomembrane system"/>
    <property type="evidence" value="ECO:0007669"/>
    <property type="project" value="UniProtKB-SubCell"/>
</dbReference>
<reference evidence="7 8" key="1">
    <citation type="submission" date="2016-11" db="EMBL/GenBank/DDBJ databases">
        <authorList>
            <person name="Jaros S."/>
            <person name="Januszkiewicz K."/>
            <person name="Wedrychowicz H."/>
        </authorList>
    </citation>
    <scope>NUCLEOTIDE SEQUENCE [LARGE SCALE GENOMIC DNA]</scope>
    <source>
        <strain evidence="7 8">DSM 16010</strain>
    </source>
</reference>
<dbReference type="Pfam" id="PF01381">
    <property type="entry name" value="HTH_3"/>
    <property type="match status" value="1"/>
</dbReference>
<keyword evidence="4 5" id="KW-0472">Membrane</keyword>
<dbReference type="Pfam" id="PF06803">
    <property type="entry name" value="DUF1232"/>
    <property type="match status" value="1"/>
</dbReference>
<evidence type="ECO:0000256" key="3">
    <source>
        <dbReference type="ARBA" id="ARBA00022989"/>
    </source>
</evidence>
<dbReference type="InterPro" id="IPR010652">
    <property type="entry name" value="DUF1232"/>
</dbReference>
<sequence>MKDQELLREYLKTELSERGLSLRELGKLSGINHATLSRIMNGKRKANLDHLHRLSAGLDVKVTDLLSSADESHNETDDFNKSLEAVQTLVKTTYPEMHSITLEQINAEIEKYEEQGATPRGRSEIEEKLKEKIQHAPLTGTFFNNIDQMYNDFMMRRGRPENIALMGAALLYFIVTVDLIPDYLAPVGLLDDALIVQLISRKLEHDNILM</sequence>
<dbReference type="OrthoDB" id="9793277at2"/>
<evidence type="ECO:0000313" key="8">
    <source>
        <dbReference type="Proteomes" id="UP000184206"/>
    </source>
</evidence>
<keyword evidence="2 5" id="KW-0812">Transmembrane</keyword>
<organism evidence="7 8">
    <name type="scientific">Lacicoccus alkaliphilus DSM 16010</name>
    <dbReference type="NCBI Taxonomy" id="1123231"/>
    <lineage>
        <taxon>Bacteria</taxon>
        <taxon>Bacillati</taxon>
        <taxon>Bacillota</taxon>
        <taxon>Bacilli</taxon>
        <taxon>Bacillales</taxon>
        <taxon>Salinicoccaceae</taxon>
        <taxon>Lacicoccus</taxon>
    </lineage>
</organism>
<feature type="domain" description="HTH cro/C1-type" evidence="6">
    <location>
        <begin position="11"/>
        <end position="65"/>
    </location>
</feature>